<comment type="similarity">
    <text evidence="1">Belongs to the folate receptor family.</text>
</comment>
<evidence type="ECO:0000256" key="2">
    <source>
        <dbReference type="ARBA" id="ARBA00022729"/>
    </source>
</evidence>
<evidence type="ECO:0000256" key="1">
    <source>
        <dbReference type="ARBA" id="ARBA00007932"/>
    </source>
</evidence>
<evidence type="ECO:0000259" key="5">
    <source>
        <dbReference type="Pfam" id="PF03024"/>
    </source>
</evidence>
<name>A0A8D0Y2V0_PIG</name>
<dbReference type="Proteomes" id="UP000694726">
    <property type="component" value="Unplaced"/>
</dbReference>
<reference evidence="6" key="1">
    <citation type="submission" date="2025-05" db="UniProtKB">
        <authorList>
            <consortium name="Ensembl"/>
        </authorList>
    </citation>
    <scope>IDENTIFICATION</scope>
</reference>
<feature type="chain" id="PRO_5044685157" description="Folate receptor-like domain-containing protein" evidence="4">
    <location>
        <begin position="35"/>
        <end position="258"/>
    </location>
</feature>
<dbReference type="PANTHER" id="PTHR10517">
    <property type="entry name" value="FOLATE RECEPTOR"/>
    <property type="match status" value="1"/>
</dbReference>
<dbReference type="InterPro" id="IPR004269">
    <property type="entry name" value="Folate_rcpt"/>
</dbReference>
<protein>
    <recommendedName>
        <fullName evidence="5">Folate receptor-like domain-containing protein</fullName>
    </recommendedName>
</protein>
<accession>A0A8D0Y2V0</accession>
<evidence type="ECO:0000313" key="6">
    <source>
        <dbReference type="Ensembl" id="ENSSSCP00030042972.1"/>
    </source>
</evidence>
<organism evidence="6 7">
    <name type="scientific">Sus scrofa</name>
    <name type="common">Pig</name>
    <dbReference type="NCBI Taxonomy" id="9823"/>
    <lineage>
        <taxon>Eukaryota</taxon>
        <taxon>Metazoa</taxon>
        <taxon>Chordata</taxon>
        <taxon>Craniata</taxon>
        <taxon>Vertebrata</taxon>
        <taxon>Euteleostomi</taxon>
        <taxon>Mammalia</taxon>
        <taxon>Eutheria</taxon>
        <taxon>Laurasiatheria</taxon>
        <taxon>Artiodactyla</taxon>
        <taxon>Suina</taxon>
        <taxon>Suidae</taxon>
        <taxon>Sus</taxon>
    </lineage>
</organism>
<feature type="signal peptide" evidence="4">
    <location>
        <begin position="1"/>
        <end position="34"/>
    </location>
</feature>
<feature type="domain" description="Folate receptor-like" evidence="5">
    <location>
        <begin position="41"/>
        <end position="216"/>
    </location>
</feature>
<evidence type="ECO:0000256" key="4">
    <source>
        <dbReference type="SAM" id="SignalP"/>
    </source>
</evidence>
<proteinExistence type="inferred from homology"/>
<dbReference type="InterPro" id="IPR018143">
    <property type="entry name" value="Folate_rcpt-like"/>
</dbReference>
<sequence>MQCPPITGGASSRQAMGWWRQLLLGLWAVLPTWAGPELLNICMNAKPHKPEPSPEDKLYEECIPWKHNACCTADTSWEAHLDVALLYNFSLVHCGLMMPGCQKHFLQAICFYECSPNLGPWIQQVRGAGWGERILDAPLCQEDCEEWWADCRTSYTCKSNWLGGWTWSRGKHRCPARALCHPFPHYFPTPADLCEKIWSHSFKASPERRDSGRCLQKWFEPTRINPNAAVARLFASPAPSWALSYRLMAFALSLSLLS</sequence>
<evidence type="ECO:0000313" key="7">
    <source>
        <dbReference type="Proteomes" id="UP000694570"/>
    </source>
</evidence>
<dbReference type="PANTHER" id="PTHR10517:SF10">
    <property type="entry name" value="SPERM-EGG FUSION PROTEIN JUNO"/>
    <property type="match status" value="1"/>
</dbReference>
<dbReference type="Proteomes" id="UP000694570">
    <property type="component" value="Unplaced"/>
</dbReference>
<keyword evidence="2 4" id="KW-0732">Signal</keyword>
<keyword evidence="3" id="KW-1015">Disulfide bond</keyword>
<dbReference type="AlphaFoldDB" id="A0A8D0Y2V0"/>
<evidence type="ECO:0000256" key="3">
    <source>
        <dbReference type="ARBA" id="ARBA00023157"/>
    </source>
</evidence>
<dbReference type="Pfam" id="PF03024">
    <property type="entry name" value="Folate_rec"/>
    <property type="match status" value="1"/>
</dbReference>
<dbReference type="Ensembl" id="ENSSSCT00030093348.1">
    <property type="protein sequence ID" value="ENSSSCP00030042972.1"/>
    <property type="gene ID" value="ENSSSCG00030066581.1"/>
</dbReference>
<dbReference type="Ensembl" id="ENSSSCT00015064650.1">
    <property type="protein sequence ID" value="ENSSSCP00015025881.1"/>
    <property type="gene ID" value="ENSSSCG00015046705.1"/>
</dbReference>